<reference evidence="1" key="1">
    <citation type="journal article" date="2011" name="Antimicrob. Agents Chemother.">
        <title>Identification of fusB-Mediated Fusidic Acid Resistance Islands in Staphylococcus epidermidis Isolates.</title>
        <authorList>
            <person name="Chen H.J."/>
            <person name="Tsai J.C."/>
            <person name="Hung W.C."/>
            <person name="Tseng S.P."/>
            <person name="Hsueh P.R."/>
            <person name="Teng L.J."/>
        </authorList>
    </citation>
    <scope>NUCLEOTIDE SEQUENCE</scope>
</reference>
<accession>G9D9Z3</accession>
<dbReference type="EMBL" id="JF808726">
    <property type="protein sequence ID" value="AEU10811.1"/>
    <property type="molecule type" value="Genomic_DNA"/>
</dbReference>
<evidence type="ECO:0000313" key="1">
    <source>
        <dbReference type="EMBL" id="AEU10811.1"/>
    </source>
</evidence>
<proteinExistence type="predicted"/>
<organism evidence="1">
    <name type="scientific">Staphylococcus epidermidis</name>
    <dbReference type="NCBI Taxonomy" id="1282"/>
    <lineage>
        <taxon>Bacteria</taxon>
        <taxon>Bacillati</taxon>
        <taxon>Bacillota</taxon>
        <taxon>Bacilli</taxon>
        <taxon>Bacillales</taxon>
        <taxon>Staphylococcaceae</taxon>
        <taxon>Staphylococcus</taxon>
    </lineage>
</organism>
<protein>
    <submittedName>
        <fullName evidence="1">SaPIbov2 ORF16-like protein</fullName>
    </submittedName>
</protein>
<sequence>MDKEQLKQYMYDYVKENKEIPIYQLEDLFKELDHDYKGKTSVTHDQDKNIVFWSGWNKLTMYALIELVKGEHLDLIYRASYVMRYLLDGRVPSLPLAITYPEYGQQTEVPSWVPMTLRVTK</sequence>
<reference evidence="1" key="2">
    <citation type="submission" date="2011-04" db="EMBL/GenBank/DDBJ databases">
        <authorList>
            <person name="Teng L.-J."/>
            <person name="Chen H.-J."/>
        </authorList>
    </citation>
    <scope>NUCLEOTIDE SEQUENCE</scope>
</reference>
<dbReference type="AlphaFoldDB" id="G9D9Z3"/>
<dbReference type="RefSeq" id="WP_002505289.1">
    <property type="nucleotide sequence ID" value="NZ_CP040867.1"/>
</dbReference>
<name>G9D9Z3_STAEP</name>